<keyword evidence="1" id="KW-1133">Transmembrane helix</keyword>
<gene>
    <name evidence="2" type="ORF">AFUS01_LOCUS38596</name>
</gene>
<feature type="non-terminal residue" evidence="2">
    <location>
        <position position="1"/>
    </location>
</feature>
<comment type="caution">
    <text evidence="2">The sequence shown here is derived from an EMBL/GenBank/DDBJ whole genome shotgun (WGS) entry which is preliminary data.</text>
</comment>
<feature type="transmembrane region" description="Helical" evidence="1">
    <location>
        <begin position="113"/>
        <end position="132"/>
    </location>
</feature>
<name>A0A8J2PGF0_9HEXA</name>
<evidence type="ECO:0000313" key="3">
    <source>
        <dbReference type="Proteomes" id="UP000708208"/>
    </source>
</evidence>
<dbReference type="EMBL" id="CAJVCH010548368">
    <property type="protein sequence ID" value="CAG7828687.1"/>
    <property type="molecule type" value="Genomic_DNA"/>
</dbReference>
<evidence type="ECO:0000256" key="1">
    <source>
        <dbReference type="SAM" id="Phobius"/>
    </source>
</evidence>
<sequence>EPNVKGQDDFAVEFSDAFHQIQDCLVLYGEFIGYYALVNVFNTGVTVAYTIYQFVIPRDGVTNVPNLIYAVSNFLLVIFLGNTLEAQVEETAENVEESLLMERIMKPKCKNGVCHVSFITAIFVTMIMQLLYTVK</sequence>
<keyword evidence="3" id="KW-1185">Reference proteome</keyword>
<keyword evidence="1" id="KW-0812">Transmembrane</keyword>
<dbReference type="AlphaFoldDB" id="A0A8J2PGF0"/>
<evidence type="ECO:0000313" key="2">
    <source>
        <dbReference type="EMBL" id="CAG7828687.1"/>
    </source>
</evidence>
<keyword evidence="1" id="KW-0472">Membrane</keyword>
<organism evidence="2 3">
    <name type="scientific">Allacma fusca</name>
    <dbReference type="NCBI Taxonomy" id="39272"/>
    <lineage>
        <taxon>Eukaryota</taxon>
        <taxon>Metazoa</taxon>
        <taxon>Ecdysozoa</taxon>
        <taxon>Arthropoda</taxon>
        <taxon>Hexapoda</taxon>
        <taxon>Collembola</taxon>
        <taxon>Symphypleona</taxon>
        <taxon>Sminthuridae</taxon>
        <taxon>Allacma</taxon>
    </lineage>
</organism>
<dbReference type="Proteomes" id="UP000708208">
    <property type="component" value="Unassembled WGS sequence"/>
</dbReference>
<protein>
    <submittedName>
        <fullName evidence="2">Uncharacterized protein</fullName>
    </submittedName>
</protein>
<reference evidence="2" key="1">
    <citation type="submission" date="2021-06" db="EMBL/GenBank/DDBJ databases">
        <authorList>
            <person name="Hodson N. C."/>
            <person name="Mongue J. A."/>
            <person name="Jaron S. K."/>
        </authorList>
    </citation>
    <scope>NUCLEOTIDE SEQUENCE</scope>
</reference>
<accession>A0A8J2PGF0</accession>
<proteinExistence type="predicted"/>